<dbReference type="STRING" id="428411.AOQ87_01625"/>
<gene>
    <name evidence="5" type="ORF">AOQ87_01625</name>
</gene>
<dbReference type="KEGG" id="rped:AOQ87_01625"/>
<evidence type="ECO:0000313" key="6">
    <source>
        <dbReference type="Proteomes" id="UP000242793"/>
    </source>
</evidence>
<proteinExistence type="predicted"/>
<dbReference type="EC" id="1.2.4.2" evidence="2"/>
<dbReference type="GO" id="GO:0030976">
    <property type="term" value="F:thiamine pyrophosphate binding"/>
    <property type="evidence" value="ECO:0007669"/>
    <property type="project" value="InterPro"/>
</dbReference>
<dbReference type="GO" id="GO:0005829">
    <property type="term" value="C:cytosol"/>
    <property type="evidence" value="ECO:0007669"/>
    <property type="project" value="TreeGrafter"/>
</dbReference>
<keyword evidence="3" id="KW-0560">Oxidoreductase</keyword>
<evidence type="ECO:0000256" key="1">
    <source>
        <dbReference type="ARBA" id="ARBA00001964"/>
    </source>
</evidence>
<dbReference type="SUPFAM" id="SSF52518">
    <property type="entry name" value="Thiamin diphosphate-binding fold (THDP-binding)"/>
    <property type="match status" value="1"/>
</dbReference>
<evidence type="ECO:0000256" key="4">
    <source>
        <dbReference type="ARBA" id="ARBA00023052"/>
    </source>
</evidence>
<name>A0A1V0HKK3_9ENTR</name>
<dbReference type="RefSeq" id="WP_080626583.1">
    <property type="nucleotide sequence ID" value="NZ_CP012839.1"/>
</dbReference>
<dbReference type="GO" id="GO:0006099">
    <property type="term" value="P:tricarboxylic acid cycle"/>
    <property type="evidence" value="ECO:0007669"/>
    <property type="project" value="TreeGrafter"/>
</dbReference>
<accession>A0A1V0HKK3</accession>
<comment type="cofactor">
    <cofactor evidence="1">
        <name>thiamine diphosphate</name>
        <dbReference type="ChEBI" id="CHEBI:58937"/>
    </cofactor>
</comment>
<keyword evidence="6" id="KW-1185">Reference proteome</keyword>
<dbReference type="EMBL" id="CP012839">
    <property type="protein sequence ID" value="ARC53358.1"/>
    <property type="molecule type" value="Genomic_DNA"/>
</dbReference>
<evidence type="ECO:0000256" key="3">
    <source>
        <dbReference type="ARBA" id="ARBA00023002"/>
    </source>
</evidence>
<evidence type="ECO:0000256" key="2">
    <source>
        <dbReference type="ARBA" id="ARBA00012280"/>
    </source>
</evidence>
<dbReference type="PANTHER" id="PTHR23152">
    <property type="entry name" value="2-OXOGLUTARATE DEHYDROGENASE"/>
    <property type="match status" value="1"/>
</dbReference>
<dbReference type="InterPro" id="IPR011603">
    <property type="entry name" value="2oxoglutarate_DH_E1"/>
</dbReference>
<reference evidence="5 6" key="1">
    <citation type="submission" date="2015-10" db="EMBL/GenBank/DDBJ databases">
        <title>Survey of human and primate louse endosymbionts.</title>
        <authorList>
            <person name="Boyd B.M."/>
        </authorList>
    </citation>
    <scope>NUCLEOTIDE SEQUENCE [LARGE SCALE GENOMIC DNA]</scope>
    <source>
        <strain evidence="5 6">PTSK</strain>
    </source>
</reference>
<protein>
    <recommendedName>
        <fullName evidence="2">oxoglutarate dehydrogenase (succinyl-transferring)</fullName>
        <ecNumber evidence="2">1.2.4.2</ecNumber>
    </recommendedName>
</protein>
<evidence type="ECO:0000313" key="5">
    <source>
        <dbReference type="EMBL" id="ARC53358.1"/>
    </source>
</evidence>
<dbReference type="PANTHER" id="PTHR23152:SF4">
    <property type="entry name" value="2-OXOADIPATE DEHYDROGENASE COMPLEX COMPONENT E1"/>
    <property type="match status" value="1"/>
</dbReference>
<dbReference type="Gene3D" id="3.40.50.970">
    <property type="match status" value="1"/>
</dbReference>
<dbReference type="GO" id="GO:0004591">
    <property type="term" value="F:oxoglutarate dehydrogenase (succinyl-transferring) activity"/>
    <property type="evidence" value="ECO:0007669"/>
    <property type="project" value="UniProtKB-EC"/>
</dbReference>
<dbReference type="AlphaFoldDB" id="A0A1V0HKK3"/>
<keyword evidence="4" id="KW-0786">Thiamine pyrophosphate</keyword>
<sequence>MNEKNQKKIFKNVILPIENVSYIERCSDGTKEASPYIYKNFLHKGKAVHLSERNTSRKGARYAHKMEENLYYQLFLEKEKNILERMKRCFRTNGHLESCVNPIELKKNVENRIKDLFLKKLKNLSMTRIYRRKVFNNRLDKLKKSILHMNQVYCSSIGVEYMHIEDKIQRDWIQKRLEERVCLKNTFDFSEKVRFLSDLIAAEELERYLEIRYPGEKRFSLEGIDVLIPMLKDMIIFSGNKKVDRIILGMTHRGRINVLANIFGKPLNKIFKDEVKDYKVSGDVKYHYGCFSKFNINGKTIKLNLSFNPSHLEIVNPVVMGIARGYMDRFKKRKKFCRLLYTAMLL</sequence>
<dbReference type="Proteomes" id="UP000242793">
    <property type="component" value="Chromosome"/>
</dbReference>
<dbReference type="InterPro" id="IPR029061">
    <property type="entry name" value="THDP-binding"/>
</dbReference>
<dbReference type="GO" id="GO:0045252">
    <property type="term" value="C:oxoglutarate dehydrogenase complex"/>
    <property type="evidence" value="ECO:0007669"/>
    <property type="project" value="TreeGrafter"/>
</dbReference>
<organism evidence="5 6">
    <name type="scientific">Candidatus Riesia pediculischaeffi</name>
    <dbReference type="NCBI Taxonomy" id="428411"/>
    <lineage>
        <taxon>Bacteria</taxon>
        <taxon>Pseudomonadati</taxon>
        <taxon>Pseudomonadota</taxon>
        <taxon>Gammaproteobacteria</taxon>
        <taxon>Enterobacterales</taxon>
        <taxon>Enterobacteriaceae</taxon>
        <taxon>Candidatus Riesia</taxon>
    </lineage>
</organism>